<organism evidence="2 3">
    <name type="scientific">Limosilactobacillus fermentum NB-22</name>
    <dbReference type="NCBI Taxonomy" id="1408443"/>
    <lineage>
        <taxon>Bacteria</taxon>
        <taxon>Bacillati</taxon>
        <taxon>Bacillota</taxon>
        <taxon>Bacilli</taxon>
        <taxon>Lactobacillales</taxon>
        <taxon>Lactobacillaceae</taxon>
        <taxon>Limosilactobacillus</taxon>
    </lineage>
</organism>
<name>A0A829LSA7_LIMFE</name>
<reference evidence="2 3" key="2">
    <citation type="journal article" date="2015" name="Genome Announc.">
        <title>Draft Genome Sequence of Lactobacillus fermentum NB-22.</title>
        <authorList>
            <person name="Chaplin A.V."/>
            <person name="Shkoporov A.N."/>
            <person name="Efimov B.A."/>
            <person name="Pikina A.P."/>
            <person name="Borisova O.Y."/>
            <person name="Gladko I.A."/>
            <person name="Postnikova E.A."/>
            <person name="Lordkipanidze A.E."/>
            <person name="Kafarskaia L.I."/>
        </authorList>
    </citation>
    <scope>NUCLEOTIDE SEQUENCE [LARGE SCALE GENOMIC DNA]</scope>
    <source>
        <strain evidence="2 3">NB-22</strain>
    </source>
</reference>
<keyword evidence="1" id="KW-0472">Membrane</keyword>
<dbReference type="EMBL" id="AYHA01000161">
    <property type="protein sequence ID" value="ESS00605.1"/>
    <property type="molecule type" value="Genomic_DNA"/>
</dbReference>
<evidence type="ECO:0000256" key="1">
    <source>
        <dbReference type="SAM" id="Phobius"/>
    </source>
</evidence>
<dbReference type="AlphaFoldDB" id="A0A829LSA7"/>
<comment type="caution">
    <text evidence="2">The sequence shown here is derived from an EMBL/GenBank/DDBJ whole genome shotgun (WGS) entry which is preliminary data.</text>
</comment>
<sequence length="52" mass="5708">MDFWENNEPAILLLLGFLGFAICAFSKGLFLGVMVVSFELMILAVLSAIRGE</sequence>
<keyword evidence="1" id="KW-0812">Transmembrane</keyword>
<reference evidence="3" key="1">
    <citation type="submission" date="2013-10" db="EMBL/GenBank/DDBJ databases">
        <title>Draft genome sequence of Lactobacillus fermentum NB-22.</title>
        <authorList>
            <person name="Chaplin A.V."/>
            <person name="Shkoporov A.N."/>
            <person name="Khokhlova E.V."/>
            <person name="Efimov B.A."/>
            <person name="Kafarskaia L.I."/>
        </authorList>
    </citation>
    <scope>NUCLEOTIDE SEQUENCE [LARGE SCALE GENOMIC DNA]</scope>
    <source>
        <strain evidence="3">NB-22</strain>
    </source>
</reference>
<evidence type="ECO:0000313" key="2">
    <source>
        <dbReference type="EMBL" id="ESS00605.1"/>
    </source>
</evidence>
<keyword evidence="1" id="KW-1133">Transmembrane helix</keyword>
<accession>A0A829LSA7</accession>
<protein>
    <submittedName>
        <fullName evidence="2">Uncharacterized protein</fullName>
    </submittedName>
</protein>
<feature type="transmembrane region" description="Helical" evidence="1">
    <location>
        <begin position="12"/>
        <end position="45"/>
    </location>
</feature>
<evidence type="ECO:0000313" key="3">
    <source>
        <dbReference type="Proteomes" id="UP000018412"/>
    </source>
</evidence>
<dbReference type="Proteomes" id="UP000018412">
    <property type="component" value="Unassembled WGS sequence"/>
</dbReference>
<proteinExistence type="predicted"/>
<dbReference type="RefSeq" id="WP_016058017.1">
    <property type="nucleotide sequence ID" value="NZ_KI546276.1"/>
</dbReference>
<gene>
    <name evidence="2" type="ORF">NB22_09470</name>
</gene>